<feature type="domain" description="Porphobilinogen deaminase N-terminal" evidence="1">
    <location>
        <begin position="69"/>
        <end position="187"/>
    </location>
</feature>
<dbReference type="GO" id="GO:0033014">
    <property type="term" value="P:tetrapyrrole biosynthetic process"/>
    <property type="evidence" value="ECO:0007669"/>
    <property type="project" value="InterPro"/>
</dbReference>
<evidence type="ECO:0000313" key="2">
    <source>
        <dbReference type="EMBL" id="RJP57355.1"/>
    </source>
</evidence>
<evidence type="ECO:0000259" key="1">
    <source>
        <dbReference type="Pfam" id="PF01379"/>
    </source>
</evidence>
<proteinExistence type="predicted"/>
<reference evidence="2 3" key="1">
    <citation type="journal article" date="2017" name="ISME J.">
        <title>Energy and carbon metabolisms in a deep terrestrial subsurface fluid microbial community.</title>
        <authorList>
            <person name="Momper L."/>
            <person name="Jungbluth S.P."/>
            <person name="Lee M.D."/>
            <person name="Amend J.P."/>
        </authorList>
    </citation>
    <scope>NUCLEOTIDE SEQUENCE [LARGE SCALE GENOMIC DNA]</scope>
    <source>
        <strain evidence="2">SURF_26</strain>
    </source>
</reference>
<evidence type="ECO:0000313" key="3">
    <source>
        <dbReference type="Proteomes" id="UP000266426"/>
    </source>
</evidence>
<dbReference type="EMBL" id="QZJZ01000082">
    <property type="protein sequence ID" value="RJP57355.1"/>
    <property type="molecule type" value="Genomic_DNA"/>
</dbReference>
<name>A0A3A4QTQ6_9BACT</name>
<gene>
    <name evidence="2" type="ORF">C4541_10365</name>
</gene>
<protein>
    <recommendedName>
        <fullName evidence="1">Porphobilinogen deaminase N-terminal domain-containing protein</fullName>
    </recommendedName>
</protein>
<dbReference type="SUPFAM" id="SSF53850">
    <property type="entry name" value="Periplasmic binding protein-like II"/>
    <property type="match status" value="1"/>
</dbReference>
<dbReference type="AlphaFoldDB" id="A0A3A4QTQ6"/>
<dbReference type="GO" id="GO:0004418">
    <property type="term" value="F:hydroxymethylbilane synthase activity"/>
    <property type="evidence" value="ECO:0007669"/>
    <property type="project" value="InterPro"/>
</dbReference>
<organism evidence="2 3">
    <name type="scientific">Candidatus Auribacter fodinae</name>
    <dbReference type="NCBI Taxonomy" id="2093366"/>
    <lineage>
        <taxon>Bacteria</taxon>
        <taxon>Pseudomonadati</taxon>
        <taxon>Candidatus Auribacterota</taxon>
        <taxon>Candidatus Auribacteria</taxon>
        <taxon>Candidatus Auribacterales</taxon>
        <taxon>Candidatus Auribacteraceae</taxon>
        <taxon>Candidatus Auribacter</taxon>
    </lineage>
</organism>
<comment type="caution">
    <text evidence="2">The sequence shown here is derived from an EMBL/GenBank/DDBJ whole genome shotgun (WGS) entry which is preliminary data.</text>
</comment>
<dbReference type="Proteomes" id="UP000266426">
    <property type="component" value="Unassembled WGS sequence"/>
</dbReference>
<dbReference type="InterPro" id="IPR022417">
    <property type="entry name" value="Porphobilin_deaminase_N"/>
</dbReference>
<dbReference type="Pfam" id="PF01379">
    <property type="entry name" value="Porphobil_deam"/>
    <property type="match status" value="1"/>
</dbReference>
<sequence length="280" mass="30513">MNTQPVQIHTSPGLKELAATAGGQMFPSASGISYTISTIQDLDDTHIAQTEKQAPSFYVRLANDVSCHSRIIAFISRLSPYDVLLTTGQRTFDELRQGSVIGVHGSFRERQIRHLALHADVIMVKPPVSEAVKQLSNGTIDGLVISDAERILTIPDGFTIETFSPQFFIPEPFQGIVCVQAGKGTEQYHSYARSVSSPILEIVHDAEAGFKNACIQQKRSLTGALCIAFQDKFTLYGSIFSPDGTGFVQGTASFTSETLSKEVSRLAETLLFHSKGMPIE</sequence>
<dbReference type="Gene3D" id="3.40.190.10">
    <property type="entry name" value="Periplasmic binding protein-like II"/>
    <property type="match status" value="1"/>
</dbReference>
<accession>A0A3A4QTQ6</accession>